<dbReference type="InterPro" id="IPR025419">
    <property type="entry name" value="DUF4142"/>
</dbReference>
<dbReference type="InterPro" id="IPR012347">
    <property type="entry name" value="Ferritin-like"/>
</dbReference>
<evidence type="ECO:0000259" key="2">
    <source>
        <dbReference type="Pfam" id="PF13628"/>
    </source>
</evidence>
<evidence type="ECO:0000256" key="1">
    <source>
        <dbReference type="SAM" id="SignalP"/>
    </source>
</evidence>
<name>A0ABW2Z615_9SPHI</name>
<feature type="domain" description="DUF4142" evidence="2">
    <location>
        <begin position="52"/>
        <end position="186"/>
    </location>
</feature>
<feature type="chain" id="PRO_5046990559" evidence="1">
    <location>
        <begin position="20"/>
        <end position="192"/>
    </location>
</feature>
<comment type="caution">
    <text evidence="3">The sequence shown here is derived from an EMBL/GenBank/DDBJ whole genome shotgun (WGS) entry which is preliminary data.</text>
</comment>
<dbReference type="Pfam" id="PF13628">
    <property type="entry name" value="DUF4142"/>
    <property type="match status" value="1"/>
</dbReference>
<evidence type="ECO:0000313" key="4">
    <source>
        <dbReference type="Proteomes" id="UP001596958"/>
    </source>
</evidence>
<dbReference type="PANTHER" id="PTHR38593:SF1">
    <property type="entry name" value="BLR2558 PROTEIN"/>
    <property type="match status" value="1"/>
</dbReference>
<evidence type="ECO:0000313" key="3">
    <source>
        <dbReference type="EMBL" id="MFD0752165.1"/>
    </source>
</evidence>
<feature type="signal peptide" evidence="1">
    <location>
        <begin position="1"/>
        <end position="19"/>
    </location>
</feature>
<reference evidence="4" key="1">
    <citation type="journal article" date="2019" name="Int. J. Syst. Evol. Microbiol.">
        <title>The Global Catalogue of Microorganisms (GCM) 10K type strain sequencing project: providing services to taxonomists for standard genome sequencing and annotation.</title>
        <authorList>
            <consortium name="The Broad Institute Genomics Platform"/>
            <consortium name="The Broad Institute Genome Sequencing Center for Infectious Disease"/>
            <person name="Wu L."/>
            <person name="Ma J."/>
        </authorList>
    </citation>
    <scope>NUCLEOTIDE SEQUENCE [LARGE SCALE GENOMIC DNA]</scope>
    <source>
        <strain evidence="4">CCUG 63418</strain>
    </source>
</reference>
<keyword evidence="4" id="KW-1185">Reference proteome</keyword>
<accession>A0ABW2Z615</accession>
<dbReference type="RefSeq" id="WP_377102515.1">
    <property type="nucleotide sequence ID" value="NZ_JBHTHU010000022.1"/>
</dbReference>
<organism evidence="3 4">
    <name type="scientific">Mucilaginibacter calamicampi</name>
    <dbReference type="NCBI Taxonomy" id="1302352"/>
    <lineage>
        <taxon>Bacteria</taxon>
        <taxon>Pseudomonadati</taxon>
        <taxon>Bacteroidota</taxon>
        <taxon>Sphingobacteriia</taxon>
        <taxon>Sphingobacteriales</taxon>
        <taxon>Sphingobacteriaceae</taxon>
        <taxon>Mucilaginibacter</taxon>
    </lineage>
</organism>
<dbReference type="Proteomes" id="UP001596958">
    <property type="component" value="Unassembled WGS sequence"/>
</dbReference>
<gene>
    <name evidence="3" type="ORF">ACFQZS_18575</name>
</gene>
<dbReference type="PROSITE" id="PS51257">
    <property type="entry name" value="PROKAR_LIPOPROTEIN"/>
    <property type="match status" value="1"/>
</dbReference>
<protein>
    <submittedName>
        <fullName evidence="3">DUF4142 domain-containing protein</fullName>
    </submittedName>
</protein>
<dbReference type="EMBL" id="JBHTHU010000022">
    <property type="protein sequence ID" value="MFD0752165.1"/>
    <property type="molecule type" value="Genomic_DNA"/>
</dbReference>
<dbReference type="Gene3D" id="1.20.1260.10">
    <property type="match status" value="1"/>
</dbReference>
<proteinExistence type="predicted"/>
<keyword evidence="1" id="KW-0732">Signal</keyword>
<sequence>MKKLKVILMIALSTLALQACNSGEKDSTETADSLNMEKDTSVAGPGIAVVEDDAKFVVDAGNGGMTEVELSKLAQQKATNAKAKEYADMMVMDHSKANEELKALAKAKNVTLPDSLNADSKKAWADLNAKTGKDFDKAYVSTMVSEHKKTVAMFESASKDLKDAELKAFVDKTLPTLKGHLDKITAINDGMK</sequence>
<dbReference type="PANTHER" id="PTHR38593">
    <property type="entry name" value="BLR2558 PROTEIN"/>
    <property type="match status" value="1"/>
</dbReference>